<evidence type="ECO:0000313" key="1">
    <source>
        <dbReference type="EMBL" id="MDS1113643.1"/>
    </source>
</evidence>
<dbReference type="EMBL" id="JAVLUS010000005">
    <property type="protein sequence ID" value="MDS1113643.1"/>
    <property type="molecule type" value="Genomic_DNA"/>
</dbReference>
<accession>A0ABU2GQA4</accession>
<gene>
    <name evidence="1" type="ORF">RD149_07675</name>
</gene>
<evidence type="ECO:0008006" key="3">
    <source>
        <dbReference type="Google" id="ProtNLM"/>
    </source>
</evidence>
<reference evidence="1 2" key="1">
    <citation type="submission" date="2023-08" db="EMBL/GenBank/DDBJ databases">
        <title>Bioegradation of LLDPE and BLDPE plastic by marine bacteria from coast plastic debris.</title>
        <authorList>
            <person name="Rong Z."/>
        </authorList>
    </citation>
    <scope>NUCLEOTIDE SEQUENCE [LARGE SCALE GENOMIC DNA]</scope>
    <source>
        <strain evidence="1 2">Z-2</strain>
    </source>
</reference>
<organism evidence="1 2">
    <name type="scientific">Gordonia westfalica</name>
    <dbReference type="NCBI Taxonomy" id="158898"/>
    <lineage>
        <taxon>Bacteria</taxon>
        <taxon>Bacillati</taxon>
        <taxon>Actinomycetota</taxon>
        <taxon>Actinomycetes</taxon>
        <taxon>Mycobacteriales</taxon>
        <taxon>Gordoniaceae</taxon>
        <taxon>Gordonia</taxon>
    </lineage>
</organism>
<sequence length="190" mass="20326">MITQDRRSRGRVRRVALTTIIGCLAMSSVGCLPLPKPSEAPKEKCTSEFHLWSNEEPLGTTAGFLRVAEEMAATPGATTNLDEISRRAGWSEASWDRVLLVSGGTTSADLNELAGTIGICFDGFGSSDPDSGFDGHYVFFDGPTPRQTAPAGPRPVIETGESPVIRRNEPLVSDTSLKMPVLHPVTAETP</sequence>
<keyword evidence="2" id="KW-1185">Reference proteome</keyword>
<name>A0ABU2GQA4_9ACTN</name>
<dbReference type="RefSeq" id="WP_310949968.1">
    <property type="nucleotide sequence ID" value="NZ_JAVLUS010000005.1"/>
</dbReference>
<comment type="caution">
    <text evidence="1">The sequence shown here is derived from an EMBL/GenBank/DDBJ whole genome shotgun (WGS) entry which is preliminary data.</text>
</comment>
<dbReference type="Proteomes" id="UP001265083">
    <property type="component" value="Unassembled WGS sequence"/>
</dbReference>
<protein>
    <recommendedName>
        <fullName evidence="3">Lipoprotein</fullName>
    </recommendedName>
</protein>
<dbReference type="PROSITE" id="PS51257">
    <property type="entry name" value="PROKAR_LIPOPROTEIN"/>
    <property type="match status" value="1"/>
</dbReference>
<evidence type="ECO:0000313" key="2">
    <source>
        <dbReference type="Proteomes" id="UP001265083"/>
    </source>
</evidence>
<proteinExistence type="predicted"/>